<name>A0A6A6ZIN7_9PLEO</name>
<dbReference type="Proteomes" id="UP000799424">
    <property type="component" value="Unassembled WGS sequence"/>
</dbReference>
<evidence type="ECO:0000313" key="2">
    <source>
        <dbReference type="EMBL" id="KAF2820972.1"/>
    </source>
</evidence>
<evidence type="ECO:0000313" key="3">
    <source>
        <dbReference type="Proteomes" id="UP000799424"/>
    </source>
</evidence>
<dbReference type="InterPro" id="IPR010730">
    <property type="entry name" value="HET"/>
</dbReference>
<dbReference type="PANTHER" id="PTHR24148:SF64">
    <property type="entry name" value="HETEROKARYON INCOMPATIBILITY DOMAIN-CONTAINING PROTEIN"/>
    <property type="match status" value="1"/>
</dbReference>
<dbReference type="InterPro" id="IPR052895">
    <property type="entry name" value="HetReg/Transcr_Mod"/>
</dbReference>
<dbReference type="Pfam" id="PF06985">
    <property type="entry name" value="HET"/>
    <property type="match status" value="1"/>
</dbReference>
<feature type="non-terminal residue" evidence="2">
    <location>
        <position position="151"/>
    </location>
</feature>
<feature type="domain" description="Heterokaryon incompatibility" evidence="1">
    <location>
        <begin position="7"/>
        <end position="147"/>
    </location>
</feature>
<dbReference type="OrthoDB" id="194358at2759"/>
<dbReference type="EMBL" id="MU006238">
    <property type="protein sequence ID" value="KAF2820972.1"/>
    <property type="molecule type" value="Genomic_DNA"/>
</dbReference>
<protein>
    <submittedName>
        <fullName evidence="2">Heterokaryon incompatibility</fullName>
    </submittedName>
</protein>
<dbReference type="PANTHER" id="PTHR24148">
    <property type="entry name" value="ANKYRIN REPEAT DOMAIN-CONTAINING PROTEIN 39 HOMOLOG-RELATED"/>
    <property type="match status" value="1"/>
</dbReference>
<sequence length="151" mass="17131">LMQSPSFTALSYAWGTSKPSREIELDGCLMLVSQNLLDALVELQADESTSQKLFWIDAICINQRDIAEKSTQVQMMGDIYRRASEVIAWLGKEDSGAVLALESIASIHECQSSLDNLLHRFDFDAVVKAVGKLIEREWWRRLWVIQELVLS</sequence>
<accession>A0A6A6ZIN7</accession>
<gene>
    <name evidence="2" type="ORF">CC86DRAFT_248839</name>
</gene>
<reference evidence="2" key="1">
    <citation type="journal article" date="2020" name="Stud. Mycol.">
        <title>101 Dothideomycetes genomes: a test case for predicting lifestyles and emergence of pathogens.</title>
        <authorList>
            <person name="Haridas S."/>
            <person name="Albert R."/>
            <person name="Binder M."/>
            <person name="Bloem J."/>
            <person name="Labutti K."/>
            <person name="Salamov A."/>
            <person name="Andreopoulos B."/>
            <person name="Baker S."/>
            <person name="Barry K."/>
            <person name="Bills G."/>
            <person name="Bluhm B."/>
            <person name="Cannon C."/>
            <person name="Castanera R."/>
            <person name="Culley D."/>
            <person name="Daum C."/>
            <person name="Ezra D."/>
            <person name="Gonzalez J."/>
            <person name="Henrissat B."/>
            <person name="Kuo A."/>
            <person name="Liang C."/>
            <person name="Lipzen A."/>
            <person name="Lutzoni F."/>
            <person name="Magnuson J."/>
            <person name="Mondo S."/>
            <person name="Nolan M."/>
            <person name="Ohm R."/>
            <person name="Pangilinan J."/>
            <person name="Park H.-J."/>
            <person name="Ramirez L."/>
            <person name="Alfaro M."/>
            <person name="Sun H."/>
            <person name="Tritt A."/>
            <person name="Yoshinaga Y."/>
            <person name="Zwiers L.-H."/>
            <person name="Turgeon B."/>
            <person name="Goodwin S."/>
            <person name="Spatafora J."/>
            <person name="Crous P."/>
            <person name="Grigoriev I."/>
        </authorList>
    </citation>
    <scope>NUCLEOTIDE SEQUENCE</scope>
    <source>
        <strain evidence="2">CBS 113818</strain>
    </source>
</reference>
<proteinExistence type="predicted"/>
<keyword evidence="3" id="KW-1185">Reference proteome</keyword>
<feature type="non-terminal residue" evidence="2">
    <location>
        <position position="1"/>
    </location>
</feature>
<organism evidence="2 3">
    <name type="scientific">Ophiobolus disseminans</name>
    <dbReference type="NCBI Taxonomy" id="1469910"/>
    <lineage>
        <taxon>Eukaryota</taxon>
        <taxon>Fungi</taxon>
        <taxon>Dikarya</taxon>
        <taxon>Ascomycota</taxon>
        <taxon>Pezizomycotina</taxon>
        <taxon>Dothideomycetes</taxon>
        <taxon>Pleosporomycetidae</taxon>
        <taxon>Pleosporales</taxon>
        <taxon>Pleosporineae</taxon>
        <taxon>Phaeosphaeriaceae</taxon>
        <taxon>Ophiobolus</taxon>
    </lineage>
</organism>
<evidence type="ECO:0000259" key="1">
    <source>
        <dbReference type="Pfam" id="PF06985"/>
    </source>
</evidence>
<dbReference type="AlphaFoldDB" id="A0A6A6ZIN7"/>